<name>A0A0L6ZC54_9CLOT</name>
<protein>
    <submittedName>
        <fullName evidence="1">Uncharacterized protein</fullName>
    </submittedName>
</protein>
<accession>A0A0L6ZC54</accession>
<comment type="caution">
    <text evidence="1">The sequence shown here is derived from an EMBL/GenBank/DDBJ whole genome shotgun (WGS) entry which is preliminary data.</text>
</comment>
<proteinExistence type="predicted"/>
<organism evidence="1 2">
    <name type="scientific">Clostridium homopropionicum DSM 5847</name>
    <dbReference type="NCBI Taxonomy" id="1121318"/>
    <lineage>
        <taxon>Bacteria</taxon>
        <taxon>Bacillati</taxon>
        <taxon>Bacillota</taxon>
        <taxon>Clostridia</taxon>
        <taxon>Eubacteriales</taxon>
        <taxon>Clostridiaceae</taxon>
        <taxon>Clostridium</taxon>
    </lineage>
</organism>
<gene>
    <name evidence="1" type="ORF">CLHOM_11520</name>
</gene>
<dbReference type="Proteomes" id="UP000037043">
    <property type="component" value="Unassembled WGS sequence"/>
</dbReference>
<dbReference type="STRING" id="36844.SAMN04488501_108157"/>
<reference evidence="2" key="1">
    <citation type="submission" date="2015-08" db="EMBL/GenBank/DDBJ databases">
        <title>Genome sequence of the strict anaerobe Clostridium homopropionicum LuHBu1 (DSM 5847T).</title>
        <authorList>
            <person name="Poehlein A."/>
            <person name="Beck M."/>
            <person name="Schiel-Bengelsdorf B."/>
            <person name="Bengelsdorf F.R."/>
            <person name="Daniel R."/>
            <person name="Duerre P."/>
        </authorList>
    </citation>
    <scope>NUCLEOTIDE SEQUENCE [LARGE SCALE GENOMIC DNA]</scope>
    <source>
        <strain evidence="2">DSM 5847</strain>
    </source>
</reference>
<evidence type="ECO:0000313" key="1">
    <source>
        <dbReference type="EMBL" id="KOA20564.1"/>
    </source>
</evidence>
<dbReference type="PROSITE" id="PS51257">
    <property type="entry name" value="PROKAR_LIPOPROTEIN"/>
    <property type="match status" value="1"/>
</dbReference>
<dbReference type="EMBL" id="LHUR01000013">
    <property type="protein sequence ID" value="KOA20564.1"/>
    <property type="molecule type" value="Genomic_DNA"/>
</dbReference>
<dbReference type="RefSeq" id="WP_052220731.1">
    <property type="nucleotide sequence ID" value="NZ_LHUR01000013.1"/>
</dbReference>
<sequence length="131" mass="14784">MKNKKKILLLLISCIFIITLVGCGGGSKETTINDDTTKAFDELMTKNSNLYDYGEYKLITKSKETTLDVYLMFKSKDIYRVGTVTAIRNLVVEHLSGKYKENTIHLQIGVSNGGGVVDYVYKNDSWDKEVE</sequence>
<evidence type="ECO:0000313" key="2">
    <source>
        <dbReference type="Proteomes" id="UP000037043"/>
    </source>
</evidence>
<keyword evidence="2" id="KW-1185">Reference proteome</keyword>
<dbReference type="AlphaFoldDB" id="A0A0L6ZC54"/>
<dbReference type="PATRIC" id="fig|1121318.3.peg.1161"/>